<name>A0AAV3QAN2_LITER</name>
<dbReference type="AlphaFoldDB" id="A0AAV3QAN2"/>
<proteinExistence type="predicted"/>
<keyword evidence="3" id="KW-1185">Reference proteome</keyword>
<dbReference type="InterPro" id="IPR013103">
    <property type="entry name" value="RVT_2"/>
</dbReference>
<feature type="domain" description="Reverse transcriptase Ty1/copia-type" evidence="1">
    <location>
        <begin position="1"/>
        <end position="147"/>
    </location>
</feature>
<reference evidence="2 3" key="1">
    <citation type="submission" date="2024-01" db="EMBL/GenBank/DDBJ databases">
        <title>The complete chloroplast genome sequence of Lithospermum erythrorhizon: insights into the phylogenetic relationship among Boraginaceae species and the maternal lineages of purple gromwells.</title>
        <authorList>
            <person name="Okada T."/>
            <person name="Watanabe K."/>
        </authorList>
    </citation>
    <scope>NUCLEOTIDE SEQUENCE [LARGE SCALE GENOMIC DNA]</scope>
</reference>
<dbReference type="Proteomes" id="UP001454036">
    <property type="component" value="Unassembled WGS sequence"/>
</dbReference>
<organism evidence="2 3">
    <name type="scientific">Lithospermum erythrorhizon</name>
    <name type="common">Purple gromwell</name>
    <name type="synonym">Lithospermum officinale var. erythrorhizon</name>
    <dbReference type="NCBI Taxonomy" id="34254"/>
    <lineage>
        <taxon>Eukaryota</taxon>
        <taxon>Viridiplantae</taxon>
        <taxon>Streptophyta</taxon>
        <taxon>Embryophyta</taxon>
        <taxon>Tracheophyta</taxon>
        <taxon>Spermatophyta</taxon>
        <taxon>Magnoliopsida</taxon>
        <taxon>eudicotyledons</taxon>
        <taxon>Gunneridae</taxon>
        <taxon>Pentapetalae</taxon>
        <taxon>asterids</taxon>
        <taxon>lamiids</taxon>
        <taxon>Boraginales</taxon>
        <taxon>Boraginaceae</taxon>
        <taxon>Boraginoideae</taxon>
        <taxon>Lithospermeae</taxon>
        <taxon>Lithospermum</taxon>
    </lineage>
</organism>
<evidence type="ECO:0000259" key="1">
    <source>
        <dbReference type="Pfam" id="PF07727"/>
    </source>
</evidence>
<comment type="caution">
    <text evidence="2">The sequence shown here is derived from an EMBL/GenBank/DDBJ whole genome shotgun (WGS) entry which is preliminary data.</text>
</comment>
<dbReference type="EMBL" id="BAABME010003659">
    <property type="protein sequence ID" value="GAA0159680.1"/>
    <property type="molecule type" value="Genomic_DNA"/>
</dbReference>
<evidence type="ECO:0000313" key="2">
    <source>
        <dbReference type="EMBL" id="GAA0159680.1"/>
    </source>
</evidence>
<dbReference type="Pfam" id="PF07727">
    <property type="entry name" value="RVT_2"/>
    <property type="match status" value="1"/>
</dbReference>
<protein>
    <recommendedName>
        <fullName evidence="1">Reverse transcriptase Ty1/copia-type domain-containing protein</fullName>
    </recommendedName>
</protein>
<gene>
    <name evidence="2" type="ORF">LIER_16398</name>
</gene>
<sequence>MVAQEYSQIEGIDFEETFAPVVRLKAIRLLLALLCLLKFNLYQMDVKSAFLNSIVQEEVYVEQSKGFIDAAYPDNVYRLKNALYALKQVRRAWYERLTIFLLKNGYARGGADNTLFVKKEKNQPMVAQNNVDDILFGGVSNQLMEDMIFISQAKYTKNNVKKLGLETAESKRIPIATHVKVTRDEDEKSVDISVYKNMIGSLLYLTESRPDIAHYVGV</sequence>
<evidence type="ECO:0000313" key="3">
    <source>
        <dbReference type="Proteomes" id="UP001454036"/>
    </source>
</evidence>
<accession>A0AAV3QAN2</accession>